<protein>
    <submittedName>
        <fullName evidence="2">Helix-turn-helix protein</fullName>
    </submittedName>
</protein>
<dbReference type="SUPFAM" id="SSF47413">
    <property type="entry name" value="lambda repressor-like DNA-binding domains"/>
    <property type="match status" value="1"/>
</dbReference>
<evidence type="ECO:0000259" key="1">
    <source>
        <dbReference type="PROSITE" id="PS50943"/>
    </source>
</evidence>
<reference evidence="2 3" key="1">
    <citation type="journal article" date="2015" name="Genome Announc.">
        <title>Expanding the biotechnology potential of lactobacilli through comparative genomics of 213 strains and associated genera.</title>
        <authorList>
            <person name="Sun Z."/>
            <person name="Harris H.M."/>
            <person name="McCann A."/>
            <person name="Guo C."/>
            <person name="Argimon S."/>
            <person name="Zhang W."/>
            <person name="Yang X."/>
            <person name="Jeffery I.B."/>
            <person name="Cooney J.C."/>
            <person name="Kagawa T.F."/>
            <person name="Liu W."/>
            <person name="Song Y."/>
            <person name="Salvetti E."/>
            <person name="Wrobel A."/>
            <person name="Rasinkangas P."/>
            <person name="Parkhill J."/>
            <person name="Rea M.C."/>
            <person name="O'Sullivan O."/>
            <person name="Ritari J."/>
            <person name="Douillard F.P."/>
            <person name="Paul Ross R."/>
            <person name="Yang R."/>
            <person name="Briner A.E."/>
            <person name="Felis G.E."/>
            <person name="de Vos W.M."/>
            <person name="Barrangou R."/>
            <person name="Klaenhammer T.R."/>
            <person name="Caufield P.W."/>
            <person name="Cui Y."/>
            <person name="Zhang H."/>
            <person name="O'Toole P.W."/>
        </authorList>
    </citation>
    <scope>NUCLEOTIDE SEQUENCE [LARGE SCALE GENOMIC DNA]</scope>
    <source>
        <strain evidence="2 3">DSM 5661</strain>
    </source>
</reference>
<dbReference type="Pfam" id="PF01381">
    <property type="entry name" value="HTH_3"/>
    <property type="match status" value="1"/>
</dbReference>
<comment type="caution">
    <text evidence="2">The sequence shown here is derived from an EMBL/GenBank/DDBJ whole genome shotgun (WGS) entry which is preliminary data.</text>
</comment>
<keyword evidence="3" id="KW-1185">Reference proteome</keyword>
<dbReference type="AlphaFoldDB" id="A0A0R1YE77"/>
<feature type="domain" description="HTH cro/C1-type" evidence="1">
    <location>
        <begin position="39"/>
        <end position="92"/>
    </location>
</feature>
<dbReference type="PATRIC" id="fig|1423754.3.peg.272"/>
<dbReference type="Pfam" id="PF21259">
    <property type="entry name" value="Rgg_C"/>
    <property type="match status" value="1"/>
</dbReference>
<evidence type="ECO:0000313" key="3">
    <source>
        <dbReference type="Proteomes" id="UP000051223"/>
    </source>
</evidence>
<organism evidence="2 3">
    <name type="scientific">Lactobacillus hamsteri DSM 5661 = JCM 6256</name>
    <dbReference type="NCBI Taxonomy" id="1423754"/>
    <lineage>
        <taxon>Bacteria</taxon>
        <taxon>Bacillati</taxon>
        <taxon>Bacillota</taxon>
        <taxon>Bacilli</taxon>
        <taxon>Lactobacillales</taxon>
        <taxon>Lactobacillaceae</taxon>
        <taxon>Lactobacillus</taxon>
    </lineage>
</organism>
<dbReference type="CDD" id="cd00093">
    <property type="entry name" value="HTH_XRE"/>
    <property type="match status" value="1"/>
</dbReference>
<dbReference type="STRING" id="1423754.FC39_GL000261"/>
<dbReference type="Gene3D" id="1.10.260.40">
    <property type="entry name" value="lambda repressor-like DNA-binding domains"/>
    <property type="match status" value="1"/>
</dbReference>
<dbReference type="NCBIfam" id="TIGR01716">
    <property type="entry name" value="RGG_Cterm"/>
    <property type="match status" value="1"/>
</dbReference>
<dbReference type="InterPro" id="IPR010057">
    <property type="entry name" value="Transcription_activator_Rgg_C"/>
</dbReference>
<dbReference type="SMART" id="SM00530">
    <property type="entry name" value="HTH_XRE"/>
    <property type="match status" value="1"/>
</dbReference>
<dbReference type="InterPro" id="IPR053163">
    <property type="entry name" value="HTH-type_regulator_Rgg"/>
</dbReference>
<gene>
    <name evidence="2" type="ORF">FC39_GL000261</name>
</gene>
<dbReference type="InterPro" id="IPR010982">
    <property type="entry name" value="Lambda_DNA-bd_dom_sf"/>
</dbReference>
<dbReference type="Gene3D" id="1.25.40.400">
    <property type="match status" value="1"/>
</dbReference>
<dbReference type="PROSITE" id="PS50943">
    <property type="entry name" value="HTH_CROC1"/>
    <property type="match status" value="1"/>
</dbReference>
<dbReference type="PANTHER" id="PTHR37038:SF12">
    <property type="entry name" value="TRANSCRIPTIONAL REGULATOR"/>
    <property type="match status" value="1"/>
</dbReference>
<dbReference type="GO" id="GO:0003677">
    <property type="term" value="F:DNA binding"/>
    <property type="evidence" value="ECO:0007669"/>
    <property type="project" value="InterPro"/>
</dbReference>
<sequence length="314" mass="36321">MFNNKKSHIWDISTDNSNELVTIKRNSNIAVNFMLGEKFRKLRKAKGINIYKAAEGITSKSSLQRWENGQGEMSIEKVMALLKKVHVQPDEFVRSLNDLKVYTKNVTVAYQNNDINELKDMASNLLNIYYLDHKNKKVFFQAAIACNYYMDFTNINLLNKNDVLRLRAYFSSIKNWTRENIVIFGNVQLLLDGEYVYATARSLLSCLIDNKNDDDFINKMAVTSLLNAVFVLIKKKSIKKACKLLTQIKHLKCINELHFSQIRIKYAEKVFSCIKRKNTQEMDDFLADLKSIGLIQQANDFALGFSQMKNIYGF</sequence>
<proteinExistence type="predicted"/>
<evidence type="ECO:0000313" key="2">
    <source>
        <dbReference type="EMBL" id="KRM40658.1"/>
    </source>
</evidence>
<dbReference type="EMBL" id="AZGI01000013">
    <property type="protein sequence ID" value="KRM40658.1"/>
    <property type="molecule type" value="Genomic_DNA"/>
</dbReference>
<name>A0A0R1YE77_9LACO</name>
<accession>A0A0R1YE77</accession>
<dbReference type="InterPro" id="IPR001387">
    <property type="entry name" value="Cro/C1-type_HTH"/>
</dbReference>
<dbReference type="PANTHER" id="PTHR37038">
    <property type="entry name" value="TRANSCRIPTIONAL REGULATOR-RELATED"/>
    <property type="match status" value="1"/>
</dbReference>
<dbReference type="Proteomes" id="UP000051223">
    <property type="component" value="Unassembled WGS sequence"/>
</dbReference>
<dbReference type="eggNOG" id="COG1396">
    <property type="taxonomic scope" value="Bacteria"/>
</dbReference>